<dbReference type="InterPro" id="IPR036704">
    <property type="entry name" value="RraA/RraA-like_sf"/>
</dbReference>
<feature type="non-terminal residue" evidence="1">
    <location>
        <position position="1"/>
    </location>
</feature>
<comment type="caution">
    <text evidence="1">The sequence shown here is derived from an EMBL/GenBank/DDBJ whole genome shotgun (WGS) entry which is preliminary data.</text>
</comment>
<organism evidence="1 2">
    <name type="scientific">Hymenoscyphus fraxineus</name>
    <dbReference type="NCBI Taxonomy" id="746836"/>
    <lineage>
        <taxon>Eukaryota</taxon>
        <taxon>Fungi</taxon>
        <taxon>Dikarya</taxon>
        <taxon>Ascomycota</taxon>
        <taxon>Pezizomycotina</taxon>
        <taxon>Leotiomycetes</taxon>
        <taxon>Helotiales</taxon>
        <taxon>Helotiaceae</taxon>
        <taxon>Hymenoscyphus</taxon>
    </lineage>
</organism>
<keyword evidence="2" id="KW-1185">Reference proteome</keyword>
<evidence type="ECO:0008006" key="3">
    <source>
        <dbReference type="Google" id="ProtNLM"/>
    </source>
</evidence>
<sequence>TSTVGAGAEAKPHAVQTTLDIEGTKVVPGDLVFSDPLNGVVVIPKEKVGDVLELLPGLVGADERVKEAVEGGMGVGEAFGRFR</sequence>
<dbReference type="AlphaFoldDB" id="A0A9N9KV09"/>
<dbReference type="OrthoDB" id="1476984at2759"/>
<reference evidence="1" key="1">
    <citation type="submission" date="2021-07" db="EMBL/GenBank/DDBJ databases">
        <authorList>
            <person name="Durling M."/>
        </authorList>
    </citation>
    <scope>NUCLEOTIDE SEQUENCE</scope>
</reference>
<dbReference type="Gene3D" id="3.50.30.40">
    <property type="entry name" value="Ribonuclease E inhibitor RraA/RraA-like"/>
    <property type="match status" value="1"/>
</dbReference>
<dbReference type="Proteomes" id="UP000696280">
    <property type="component" value="Unassembled WGS sequence"/>
</dbReference>
<accession>A0A9N9KV09</accession>
<proteinExistence type="predicted"/>
<protein>
    <recommendedName>
        <fullName evidence="3">RraA-like protein</fullName>
    </recommendedName>
</protein>
<feature type="non-terminal residue" evidence="1">
    <location>
        <position position="83"/>
    </location>
</feature>
<evidence type="ECO:0000313" key="1">
    <source>
        <dbReference type="EMBL" id="CAG8954404.1"/>
    </source>
</evidence>
<name>A0A9N9KV09_9HELO</name>
<evidence type="ECO:0000313" key="2">
    <source>
        <dbReference type="Proteomes" id="UP000696280"/>
    </source>
</evidence>
<dbReference type="EMBL" id="CAJVRL010000056">
    <property type="protein sequence ID" value="CAG8954404.1"/>
    <property type="molecule type" value="Genomic_DNA"/>
</dbReference>
<gene>
    <name evidence="1" type="ORF">HYFRA_00006031</name>
</gene>
<dbReference type="SUPFAM" id="SSF89562">
    <property type="entry name" value="RraA-like"/>
    <property type="match status" value="1"/>
</dbReference>